<proteinExistence type="inferred from homology"/>
<keyword evidence="12" id="KW-1185">Reference proteome</keyword>
<dbReference type="AlphaFoldDB" id="A0A6A6F043"/>
<protein>
    <submittedName>
        <fullName evidence="11">Cytochrome P450</fullName>
    </submittedName>
</protein>
<dbReference type="Proteomes" id="UP000800200">
    <property type="component" value="Unassembled WGS sequence"/>
</dbReference>
<dbReference type="GO" id="GO:0020037">
    <property type="term" value="F:heme binding"/>
    <property type="evidence" value="ECO:0007669"/>
    <property type="project" value="InterPro"/>
</dbReference>
<evidence type="ECO:0000256" key="1">
    <source>
        <dbReference type="ARBA" id="ARBA00001971"/>
    </source>
</evidence>
<keyword evidence="7 9" id="KW-0503">Monooxygenase</keyword>
<evidence type="ECO:0000256" key="7">
    <source>
        <dbReference type="ARBA" id="ARBA00023033"/>
    </source>
</evidence>
<dbReference type="PROSITE" id="PS00086">
    <property type="entry name" value="CYTOCHROME_P450"/>
    <property type="match status" value="1"/>
</dbReference>
<dbReference type="InterPro" id="IPR002401">
    <property type="entry name" value="Cyt_P450_E_grp-I"/>
</dbReference>
<evidence type="ECO:0000256" key="3">
    <source>
        <dbReference type="ARBA" id="ARBA00022617"/>
    </source>
</evidence>
<evidence type="ECO:0000313" key="11">
    <source>
        <dbReference type="EMBL" id="KAF2195526.1"/>
    </source>
</evidence>
<dbReference type="Pfam" id="PF00067">
    <property type="entry name" value="p450"/>
    <property type="match status" value="1"/>
</dbReference>
<keyword evidence="3 8" id="KW-0349">Heme</keyword>
<evidence type="ECO:0000256" key="10">
    <source>
        <dbReference type="SAM" id="Phobius"/>
    </source>
</evidence>
<keyword evidence="6 8" id="KW-0408">Iron</keyword>
<reference evidence="11" key="1">
    <citation type="journal article" date="2020" name="Stud. Mycol.">
        <title>101 Dothideomycetes genomes: a test case for predicting lifestyles and emergence of pathogens.</title>
        <authorList>
            <person name="Haridas S."/>
            <person name="Albert R."/>
            <person name="Binder M."/>
            <person name="Bloem J."/>
            <person name="Labutti K."/>
            <person name="Salamov A."/>
            <person name="Andreopoulos B."/>
            <person name="Baker S."/>
            <person name="Barry K."/>
            <person name="Bills G."/>
            <person name="Bluhm B."/>
            <person name="Cannon C."/>
            <person name="Castanera R."/>
            <person name="Culley D."/>
            <person name="Daum C."/>
            <person name="Ezra D."/>
            <person name="Gonzalez J."/>
            <person name="Henrissat B."/>
            <person name="Kuo A."/>
            <person name="Liang C."/>
            <person name="Lipzen A."/>
            <person name="Lutzoni F."/>
            <person name="Magnuson J."/>
            <person name="Mondo S."/>
            <person name="Nolan M."/>
            <person name="Ohm R."/>
            <person name="Pangilinan J."/>
            <person name="Park H.-J."/>
            <person name="Ramirez L."/>
            <person name="Alfaro M."/>
            <person name="Sun H."/>
            <person name="Tritt A."/>
            <person name="Yoshinaga Y."/>
            <person name="Zwiers L.-H."/>
            <person name="Turgeon B."/>
            <person name="Goodwin S."/>
            <person name="Spatafora J."/>
            <person name="Crous P."/>
            <person name="Grigoriev I."/>
        </authorList>
    </citation>
    <scope>NUCLEOTIDE SEQUENCE</scope>
    <source>
        <strain evidence="11">CBS 207.26</strain>
    </source>
</reference>
<gene>
    <name evidence="11" type="ORF">K469DRAFT_734135</name>
</gene>
<comment type="cofactor">
    <cofactor evidence="1 8">
        <name>heme</name>
        <dbReference type="ChEBI" id="CHEBI:30413"/>
    </cofactor>
</comment>
<dbReference type="GO" id="GO:0016705">
    <property type="term" value="F:oxidoreductase activity, acting on paired donors, with incorporation or reduction of molecular oxygen"/>
    <property type="evidence" value="ECO:0007669"/>
    <property type="project" value="InterPro"/>
</dbReference>
<dbReference type="Gene3D" id="1.10.630.10">
    <property type="entry name" value="Cytochrome P450"/>
    <property type="match status" value="1"/>
</dbReference>
<dbReference type="SUPFAM" id="SSF48264">
    <property type="entry name" value="Cytochrome P450"/>
    <property type="match status" value="1"/>
</dbReference>
<dbReference type="InterPro" id="IPR001128">
    <property type="entry name" value="Cyt_P450"/>
</dbReference>
<sequence length="513" mass="58652">MAVLSFGCEGLVRGLWIAVTFAVLYPLITILYNITLHPLSSYPGPLLWRSTRLAYLYSLWTGWLHSDVQSLHQKFGPVVRIAPDELSFADPAAWEEIYSNQGATPAFPKSALWHAPQPGRPVSVLNALDAKVHAKMRRKMDPAFTERAVGRQEGIVRGYVELMIEKLRERVRENGGTEAVVNVVQWYNFASVDIISDLAFGESFGCLEKGELDEWVKLIFNSFRAATLVANLRHYPLLNWVLGFAVPRRVKEKAEEHWQLVLDKVDKRLREETERPDFIAEWRKRKGKEESMELDELYANAFLIIIAGSETIATTISGITNRLVRNPEKLEMLAEEVRSRIEKEEDMTIAKLKELPYLSAVIWEGFRMCNPTPVGLPRLSPPEGGTVCGHWVPGNVFVNLHPLSLCFDPSRFYDPQSFHPERWLPKTIRNSTSPFYNDDRNSVQPFSIGPRSCIGRPLAMAELMLTLARMVWSFNLKEVDETNAGRLEWESQRTFTVVEKKPFEVKLIPRLDR</sequence>
<keyword evidence="10" id="KW-0812">Transmembrane</keyword>
<evidence type="ECO:0000313" key="12">
    <source>
        <dbReference type="Proteomes" id="UP000800200"/>
    </source>
</evidence>
<dbReference type="PRINTS" id="PR00385">
    <property type="entry name" value="P450"/>
</dbReference>
<evidence type="ECO:0000256" key="9">
    <source>
        <dbReference type="RuleBase" id="RU000461"/>
    </source>
</evidence>
<comment type="similarity">
    <text evidence="2 9">Belongs to the cytochrome P450 family.</text>
</comment>
<dbReference type="GO" id="GO:0004497">
    <property type="term" value="F:monooxygenase activity"/>
    <property type="evidence" value="ECO:0007669"/>
    <property type="project" value="UniProtKB-KW"/>
</dbReference>
<accession>A0A6A6F043</accession>
<evidence type="ECO:0000256" key="6">
    <source>
        <dbReference type="ARBA" id="ARBA00023004"/>
    </source>
</evidence>
<dbReference type="PANTHER" id="PTHR24305">
    <property type="entry name" value="CYTOCHROME P450"/>
    <property type="match status" value="1"/>
</dbReference>
<dbReference type="PANTHER" id="PTHR24305:SF29">
    <property type="entry name" value="BENZOATE-PARA-HYDROXYLASE"/>
    <property type="match status" value="1"/>
</dbReference>
<organism evidence="11 12">
    <name type="scientific">Zopfia rhizophila CBS 207.26</name>
    <dbReference type="NCBI Taxonomy" id="1314779"/>
    <lineage>
        <taxon>Eukaryota</taxon>
        <taxon>Fungi</taxon>
        <taxon>Dikarya</taxon>
        <taxon>Ascomycota</taxon>
        <taxon>Pezizomycotina</taxon>
        <taxon>Dothideomycetes</taxon>
        <taxon>Dothideomycetes incertae sedis</taxon>
        <taxon>Zopfiaceae</taxon>
        <taxon>Zopfia</taxon>
    </lineage>
</organism>
<dbReference type="OrthoDB" id="1470350at2759"/>
<dbReference type="InterPro" id="IPR036396">
    <property type="entry name" value="Cyt_P450_sf"/>
</dbReference>
<evidence type="ECO:0000256" key="2">
    <source>
        <dbReference type="ARBA" id="ARBA00010617"/>
    </source>
</evidence>
<dbReference type="InterPro" id="IPR050121">
    <property type="entry name" value="Cytochrome_P450_monoxygenase"/>
</dbReference>
<name>A0A6A6F043_9PEZI</name>
<keyword evidence="10" id="KW-1133">Transmembrane helix</keyword>
<evidence type="ECO:0000256" key="4">
    <source>
        <dbReference type="ARBA" id="ARBA00022723"/>
    </source>
</evidence>
<dbReference type="PRINTS" id="PR00463">
    <property type="entry name" value="EP450I"/>
</dbReference>
<feature type="transmembrane region" description="Helical" evidence="10">
    <location>
        <begin position="15"/>
        <end position="34"/>
    </location>
</feature>
<keyword evidence="4 8" id="KW-0479">Metal-binding</keyword>
<evidence type="ECO:0000256" key="5">
    <source>
        <dbReference type="ARBA" id="ARBA00023002"/>
    </source>
</evidence>
<keyword evidence="5 9" id="KW-0560">Oxidoreductase</keyword>
<dbReference type="GO" id="GO:0005506">
    <property type="term" value="F:iron ion binding"/>
    <property type="evidence" value="ECO:0007669"/>
    <property type="project" value="InterPro"/>
</dbReference>
<evidence type="ECO:0000256" key="8">
    <source>
        <dbReference type="PIRSR" id="PIRSR602401-1"/>
    </source>
</evidence>
<dbReference type="CDD" id="cd11058">
    <property type="entry name" value="CYP60B-like"/>
    <property type="match status" value="1"/>
</dbReference>
<dbReference type="InterPro" id="IPR017972">
    <property type="entry name" value="Cyt_P450_CS"/>
</dbReference>
<keyword evidence="10" id="KW-0472">Membrane</keyword>
<feature type="binding site" description="axial binding residue" evidence="8">
    <location>
        <position position="453"/>
    </location>
    <ligand>
        <name>heme</name>
        <dbReference type="ChEBI" id="CHEBI:30413"/>
    </ligand>
    <ligandPart>
        <name>Fe</name>
        <dbReference type="ChEBI" id="CHEBI:18248"/>
    </ligandPart>
</feature>
<dbReference type="EMBL" id="ML994610">
    <property type="protein sequence ID" value="KAF2195526.1"/>
    <property type="molecule type" value="Genomic_DNA"/>
</dbReference>